<feature type="compositionally biased region" description="Basic residues" evidence="1">
    <location>
        <begin position="269"/>
        <end position="279"/>
    </location>
</feature>
<feature type="region of interest" description="Disordered" evidence="1">
    <location>
        <begin position="225"/>
        <end position="292"/>
    </location>
</feature>
<dbReference type="EMBL" id="JAECZO010000126">
    <property type="protein sequence ID" value="KAK7197976.1"/>
    <property type="molecule type" value="Genomic_DNA"/>
</dbReference>
<name>A0AAW0EWS8_9TRYP</name>
<organism evidence="2 3">
    <name type="scientific">Novymonas esmeraldas</name>
    <dbReference type="NCBI Taxonomy" id="1808958"/>
    <lineage>
        <taxon>Eukaryota</taxon>
        <taxon>Discoba</taxon>
        <taxon>Euglenozoa</taxon>
        <taxon>Kinetoplastea</taxon>
        <taxon>Metakinetoplastina</taxon>
        <taxon>Trypanosomatida</taxon>
        <taxon>Trypanosomatidae</taxon>
        <taxon>Novymonas</taxon>
    </lineage>
</organism>
<feature type="compositionally biased region" description="Low complexity" evidence="1">
    <location>
        <begin position="20"/>
        <end position="32"/>
    </location>
</feature>
<dbReference type="Proteomes" id="UP001430356">
    <property type="component" value="Unassembled WGS sequence"/>
</dbReference>
<feature type="compositionally biased region" description="Basic and acidic residues" evidence="1">
    <location>
        <begin position="544"/>
        <end position="553"/>
    </location>
</feature>
<accession>A0AAW0EWS8</accession>
<feature type="compositionally biased region" description="Low complexity" evidence="1">
    <location>
        <begin position="235"/>
        <end position="251"/>
    </location>
</feature>
<feature type="region of interest" description="Disordered" evidence="1">
    <location>
        <begin position="541"/>
        <end position="568"/>
    </location>
</feature>
<feature type="compositionally biased region" description="Low complexity" evidence="1">
    <location>
        <begin position="74"/>
        <end position="84"/>
    </location>
</feature>
<evidence type="ECO:0000313" key="3">
    <source>
        <dbReference type="Proteomes" id="UP001430356"/>
    </source>
</evidence>
<feature type="region of interest" description="Disordered" evidence="1">
    <location>
        <begin position="1"/>
        <end position="105"/>
    </location>
</feature>
<reference evidence="2 3" key="1">
    <citation type="journal article" date="2021" name="MBio">
        <title>A New Model Trypanosomatid, Novymonas esmeraldas: Genomic Perception of Its 'Candidatus Pandoraea novymonadis' Endosymbiont.</title>
        <authorList>
            <person name="Zakharova A."/>
            <person name="Saura A."/>
            <person name="Butenko A."/>
            <person name="Podesvova L."/>
            <person name="Warmusova S."/>
            <person name="Kostygov A.Y."/>
            <person name="Nenarokova A."/>
            <person name="Lukes J."/>
            <person name="Opperdoes F.R."/>
            <person name="Yurchenko V."/>
        </authorList>
    </citation>
    <scope>NUCLEOTIDE SEQUENCE [LARGE SCALE GENOMIC DNA]</scope>
    <source>
        <strain evidence="2 3">E262AT.01</strain>
    </source>
</reference>
<protein>
    <submittedName>
        <fullName evidence="2">Uncharacterized protein</fullName>
    </submittedName>
</protein>
<comment type="caution">
    <text evidence="2">The sequence shown here is derived from an EMBL/GenBank/DDBJ whole genome shotgun (WGS) entry which is preliminary data.</text>
</comment>
<evidence type="ECO:0000313" key="2">
    <source>
        <dbReference type="EMBL" id="KAK7197976.1"/>
    </source>
</evidence>
<dbReference type="AlphaFoldDB" id="A0AAW0EWS8"/>
<evidence type="ECO:0000256" key="1">
    <source>
        <dbReference type="SAM" id="MobiDB-lite"/>
    </source>
</evidence>
<proteinExistence type="predicted"/>
<sequence>MRRFPVRQQGNFYDDDDSGRAAAPPAARSAAALVTPQSSAVPHRRALDEAPTPPRSAAVPAPQRDEAVGHLSGRRSSSSSSSASIEHVMRCDATPPPPTLRSTAARDSRVYGEYVSLRQLHESVEEGVRDVRRIDALTRKAVWHALTQQADVPPRGLGDMARSDPGPAMHSSATTLLHDRPFLPPDRFPTTPPLHETPDHFARNLSRALFAAQRAGLLERQRVWMQQHQHSADGRPTATASSAAAPSARRTALQRISSLAASGADGSRAGKHQLVRTGRRAGETAQAVAGEEEEEERVRSSVSLIVLRVAKDRAIAAVFLRQLRLNVYQRHVLHEGVELRCGYYIQRRVLRAWCAAAALQRHRRVYLLSRVVAHWQGVVRRRRALRAIVVGWRQQLRQRSGAFVACLCTRRRRCWRQWRRALTWHRERSALYEVADQLAESRRRRLRDTWWTAGEDGGAAGPAVLALLQGRPHALGGGALVVTAVGSRLALRRLFVVWRRRTERRLMTQLAAWHDTQSTRVRVVRRLCRCARLVALKHHRRRHATEEPPRHTSSEAYGGEAGSRVAEGEPRVPPRVWVVAVSGQVELLRYKESVACSLARGARLRRCFGRWRTRRDSRAADRFHLRCVYATALCRWLCALAGRRAQRQLVELALSRWVSAVVQRQRVAQAAQHHMRCLVRCALHCWRDGAAARRAHRSCVVERSFGHWWERAMLRRARRVLECALLRAAVRRWHARLQTRLHWQTHFLIAATIRETALALGSVRWWRMRAAERRRTRLAWEVLAQLRRERVSRRCFDVWCRRTFGPAAPWPVAQHQGSAARSSAPLSLLA</sequence>
<keyword evidence="3" id="KW-1185">Reference proteome</keyword>
<gene>
    <name evidence="2" type="ORF">NESM_000752600</name>
</gene>